<dbReference type="Gene3D" id="3.40.1180.10">
    <property type="entry name" value="Decaprenyl diphosphate synthase-like"/>
    <property type="match status" value="1"/>
</dbReference>
<evidence type="ECO:0000256" key="9">
    <source>
        <dbReference type="ARBA" id="ARBA00022842"/>
    </source>
</evidence>
<comment type="pathway">
    <text evidence="3">Protein modification; protein glycosylation.</text>
</comment>
<keyword evidence="7" id="KW-0812">Transmembrane</keyword>
<dbReference type="InterPro" id="IPR038887">
    <property type="entry name" value="Nus1/NgBR"/>
</dbReference>
<evidence type="ECO:0000256" key="6">
    <source>
        <dbReference type="ARBA" id="ARBA00022679"/>
    </source>
</evidence>
<comment type="subcellular location">
    <subcellularLocation>
        <location evidence="2">Endoplasmic reticulum membrane</location>
    </subcellularLocation>
</comment>
<accession>A0A9Q3D3P9</accession>
<protein>
    <recommendedName>
        <fullName evidence="5">ditrans,polycis-polyprenyl diphosphate synthase [(2E,6E)-farnesyldiphosphate specific]</fullName>
        <ecNumber evidence="5">2.5.1.87</ecNumber>
    </recommendedName>
</protein>
<keyword evidence="10" id="KW-1133">Transmembrane helix</keyword>
<dbReference type="PANTHER" id="PTHR21528:SF0">
    <property type="entry name" value="DEHYDRODOLICHYL DIPHOSPHATE SYNTHASE COMPLEX SUBUNIT NUS1"/>
    <property type="match status" value="1"/>
</dbReference>
<evidence type="ECO:0000256" key="3">
    <source>
        <dbReference type="ARBA" id="ARBA00004922"/>
    </source>
</evidence>
<evidence type="ECO:0000256" key="7">
    <source>
        <dbReference type="ARBA" id="ARBA00022692"/>
    </source>
</evidence>
<dbReference type="PANTHER" id="PTHR21528">
    <property type="entry name" value="DEHYDRODOLICHYL DIPHOSPHATE SYNTHASE COMPLEX SUBUNIT NUS1"/>
    <property type="match status" value="1"/>
</dbReference>
<dbReference type="InterPro" id="IPR036424">
    <property type="entry name" value="UPP_synth-like_sf"/>
</dbReference>
<evidence type="ECO:0000256" key="5">
    <source>
        <dbReference type="ARBA" id="ARBA00012596"/>
    </source>
</evidence>
<keyword evidence="9" id="KW-0460">Magnesium</keyword>
<comment type="catalytic activity">
    <reaction evidence="12">
        <text>n isopentenyl diphosphate + (2E,6E)-farnesyl diphosphate = a di-trans,poly-cis-polyprenyl diphosphate + n diphosphate</text>
        <dbReference type="Rhea" id="RHEA:53008"/>
        <dbReference type="Rhea" id="RHEA-COMP:19494"/>
        <dbReference type="ChEBI" id="CHEBI:33019"/>
        <dbReference type="ChEBI" id="CHEBI:128769"/>
        <dbReference type="ChEBI" id="CHEBI:136960"/>
        <dbReference type="ChEBI" id="CHEBI:175763"/>
        <dbReference type="EC" id="2.5.1.87"/>
    </reaction>
</comment>
<dbReference type="GO" id="GO:0005789">
    <property type="term" value="C:endoplasmic reticulum membrane"/>
    <property type="evidence" value="ECO:0007669"/>
    <property type="project" value="UniProtKB-SubCell"/>
</dbReference>
<evidence type="ECO:0000256" key="1">
    <source>
        <dbReference type="ARBA" id="ARBA00001946"/>
    </source>
</evidence>
<comment type="similarity">
    <text evidence="4">Belongs to the UPP synthase family.</text>
</comment>
<dbReference type="Proteomes" id="UP000765509">
    <property type="component" value="Unassembled WGS sequence"/>
</dbReference>
<evidence type="ECO:0000256" key="11">
    <source>
        <dbReference type="ARBA" id="ARBA00023136"/>
    </source>
</evidence>
<dbReference type="SUPFAM" id="SSF64005">
    <property type="entry name" value="Undecaprenyl diphosphate synthase"/>
    <property type="match status" value="1"/>
</dbReference>
<sequence>MSVYRSLETCCLIGARKRNLSQQAHKLPKIPNHLAVLWVPINYHLNTILSPTLIALSFIDHNKKIQLQSKNQLNSIFHDVLKLLSWAQDIGIHEITLYDERGLLKSHQLELLEYLSNSSFINHRTQISSIQENLMGPSAQVSYEIKQCGTFKSLRLNLIDQAQGHQHLAKVAQEFLCMIDGKDSIIKRESLDVKTIDEKICSTSIQPPDLLMVLGGRSLRLRGFPPWQLSVTEIYHARSYAIFPFQISYREFSEALKLFGDCEQRGGS</sequence>
<dbReference type="EMBL" id="AVOT02012769">
    <property type="protein sequence ID" value="MBW0494838.1"/>
    <property type="molecule type" value="Genomic_DNA"/>
</dbReference>
<dbReference type="GO" id="GO:0045547">
    <property type="term" value="F:ditrans,polycis-polyprenyl diphosphate synthase [(2E,6E)-farnesyl diphosphate specific] activity"/>
    <property type="evidence" value="ECO:0007669"/>
    <property type="project" value="UniProtKB-EC"/>
</dbReference>
<evidence type="ECO:0000256" key="4">
    <source>
        <dbReference type="ARBA" id="ARBA00005432"/>
    </source>
</evidence>
<evidence type="ECO:0000256" key="8">
    <source>
        <dbReference type="ARBA" id="ARBA00022824"/>
    </source>
</evidence>
<dbReference type="GO" id="GO:1904423">
    <property type="term" value="C:dehydrodolichyl diphosphate synthase complex"/>
    <property type="evidence" value="ECO:0007669"/>
    <property type="project" value="InterPro"/>
</dbReference>
<evidence type="ECO:0000256" key="12">
    <source>
        <dbReference type="ARBA" id="ARBA00047353"/>
    </source>
</evidence>
<proteinExistence type="inferred from homology"/>
<dbReference type="OrthoDB" id="3057168at2759"/>
<name>A0A9Q3D3P9_9BASI</name>
<keyword evidence="11" id="KW-0472">Membrane</keyword>
<keyword evidence="8" id="KW-0256">Endoplasmic reticulum</keyword>
<comment type="caution">
    <text evidence="13">The sequence shown here is derived from an EMBL/GenBank/DDBJ whole genome shotgun (WGS) entry which is preliminary data.</text>
</comment>
<gene>
    <name evidence="13" type="ORF">O181_034553</name>
</gene>
<evidence type="ECO:0000256" key="2">
    <source>
        <dbReference type="ARBA" id="ARBA00004586"/>
    </source>
</evidence>
<keyword evidence="6" id="KW-0808">Transferase</keyword>
<organism evidence="13 14">
    <name type="scientific">Austropuccinia psidii MF-1</name>
    <dbReference type="NCBI Taxonomy" id="1389203"/>
    <lineage>
        <taxon>Eukaryota</taxon>
        <taxon>Fungi</taxon>
        <taxon>Dikarya</taxon>
        <taxon>Basidiomycota</taxon>
        <taxon>Pucciniomycotina</taxon>
        <taxon>Pucciniomycetes</taxon>
        <taxon>Pucciniales</taxon>
        <taxon>Sphaerophragmiaceae</taxon>
        <taxon>Austropuccinia</taxon>
    </lineage>
</organism>
<dbReference type="AlphaFoldDB" id="A0A9Q3D3P9"/>
<evidence type="ECO:0000256" key="10">
    <source>
        <dbReference type="ARBA" id="ARBA00022989"/>
    </source>
</evidence>
<keyword evidence="14" id="KW-1185">Reference proteome</keyword>
<evidence type="ECO:0000313" key="13">
    <source>
        <dbReference type="EMBL" id="MBW0494838.1"/>
    </source>
</evidence>
<comment type="cofactor">
    <cofactor evidence="1">
        <name>Mg(2+)</name>
        <dbReference type="ChEBI" id="CHEBI:18420"/>
    </cofactor>
</comment>
<dbReference type="EC" id="2.5.1.87" evidence="5"/>
<evidence type="ECO:0000313" key="14">
    <source>
        <dbReference type="Proteomes" id="UP000765509"/>
    </source>
</evidence>
<reference evidence="13" key="1">
    <citation type="submission" date="2021-03" db="EMBL/GenBank/DDBJ databases">
        <title>Draft genome sequence of rust myrtle Austropuccinia psidii MF-1, a brazilian biotype.</title>
        <authorList>
            <person name="Quecine M.C."/>
            <person name="Pachon D.M.R."/>
            <person name="Bonatelli M.L."/>
            <person name="Correr F.H."/>
            <person name="Franceschini L.M."/>
            <person name="Leite T.F."/>
            <person name="Margarido G.R.A."/>
            <person name="Almeida C.A."/>
            <person name="Ferrarezi J.A."/>
            <person name="Labate C.A."/>
        </authorList>
    </citation>
    <scope>NUCLEOTIDE SEQUENCE</scope>
    <source>
        <strain evidence="13">MF-1</strain>
    </source>
</reference>